<evidence type="ECO:0000256" key="1">
    <source>
        <dbReference type="ARBA" id="ARBA00001933"/>
    </source>
</evidence>
<dbReference type="FunFam" id="3.40.640.10:FF:000014">
    <property type="entry name" value="Adenosylmethionine-8-amino-7-oxononanoate aminotransferase, probable"/>
    <property type="match status" value="1"/>
</dbReference>
<dbReference type="Pfam" id="PF00202">
    <property type="entry name" value="Aminotran_3"/>
    <property type="match status" value="1"/>
</dbReference>
<keyword evidence="5 6" id="KW-0663">Pyridoxal phosphate</keyword>
<gene>
    <name evidence="7" type="ordered locus">Meso_4250</name>
</gene>
<organism evidence="7">
    <name type="scientific">Chelativorans sp. (strain BNC1)</name>
    <dbReference type="NCBI Taxonomy" id="266779"/>
    <lineage>
        <taxon>Bacteria</taxon>
        <taxon>Pseudomonadati</taxon>
        <taxon>Pseudomonadota</taxon>
        <taxon>Alphaproteobacteria</taxon>
        <taxon>Hyphomicrobiales</taxon>
        <taxon>Phyllobacteriaceae</taxon>
        <taxon>Chelativorans</taxon>
    </lineage>
</organism>
<dbReference type="InterPro" id="IPR015424">
    <property type="entry name" value="PyrdxlP-dep_Trfase"/>
</dbReference>
<dbReference type="HOGENOM" id="CLU_016922_4_1_5"/>
<dbReference type="InterPro" id="IPR049704">
    <property type="entry name" value="Aminotrans_3_PPA_site"/>
</dbReference>
<keyword evidence="3 7" id="KW-0032">Aminotransferase</keyword>
<dbReference type="GO" id="GO:0009102">
    <property type="term" value="P:biotin biosynthetic process"/>
    <property type="evidence" value="ECO:0007669"/>
    <property type="project" value="TreeGrafter"/>
</dbReference>
<evidence type="ECO:0000256" key="2">
    <source>
        <dbReference type="ARBA" id="ARBA00008954"/>
    </source>
</evidence>
<dbReference type="SUPFAM" id="SSF53383">
    <property type="entry name" value="PLP-dependent transferases"/>
    <property type="match status" value="1"/>
</dbReference>
<comment type="similarity">
    <text evidence="2 6">Belongs to the class-III pyridoxal-phosphate-dependent aminotransferase family.</text>
</comment>
<dbReference type="EMBL" id="CP000389">
    <property type="protein sequence ID" value="ABG61224.1"/>
    <property type="molecule type" value="Genomic_DNA"/>
</dbReference>
<evidence type="ECO:0000313" key="7">
    <source>
        <dbReference type="EMBL" id="ABG61224.1"/>
    </source>
</evidence>
<name>Q11MY4_CHESB</name>
<dbReference type="KEGG" id="mes:Meso_4250"/>
<dbReference type="PANTHER" id="PTHR42684">
    <property type="entry name" value="ADENOSYLMETHIONINE-8-AMINO-7-OXONONANOATE AMINOTRANSFERASE"/>
    <property type="match status" value="1"/>
</dbReference>
<dbReference type="Gene3D" id="3.40.640.10">
    <property type="entry name" value="Type I PLP-dependent aspartate aminotransferase-like (Major domain)"/>
    <property type="match status" value="1"/>
</dbReference>
<geneLocation type="plasmid" evidence="7">
    <name>1</name>
</geneLocation>
<proteinExistence type="inferred from homology"/>
<keyword evidence="4 7" id="KW-0808">Transferase</keyword>
<dbReference type="GO" id="GO:0030170">
    <property type="term" value="F:pyridoxal phosphate binding"/>
    <property type="evidence" value="ECO:0007669"/>
    <property type="project" value="InterPro"/>
</dbReference>
<evidence type="ECO:0000256" key="6">
    <source>
        <dbReference type="RuleBase" id="RU003560"/>
    </source>
</evidence>
<dbReference type="CDD" id="cd00610">
    <property type="entry name" value="OAT_like"/>
    <property type="match status" value="1"/>
</dbReference>
<dbReference type="PIRSF" id="PIRSF000521">
    <property type="entry name" value="Transaminase_4ab_Lys_Orn"/>
    <property type="match status" value="1"/>
</dbReference>
<accession>Q11MY4</accession>
<dbReference type="NCBIfam" id="NF004767">
    <property type="entry name" value="PRK06105.1"/>
    <property type="match status" value="1"/>
</dbReference>
<evidence type="ECO:0000256" key="3">
    <source>
        <dbReference type="ARBA" id="ARBA00022576"/>
    </source>
</evidence>
<dbReference type="OrthoDB" id="9801834at2"/>
<sequence>MLYHRAKNSWEQRDQENVFHGFTDLETLNQNGPVVLTHGEGIHVFDVHGKSYMDANSGLWNNVAGFNHKGLIEAICDQARRFPGYHAFFGRIADTTVALSEKLIEISPFPSGRVYYTNSGSEANDTVVKMLWLLHRRNGQPQRRKIITRVNAYHGVTVATASMTGKTYNAEFGLPLPGFLHADCPHHWRYGEPGESEAAFSQRLARKLEELIIKEGPDTIAGMFAEPVQGAGGVIPPSRGYFEAIRPILRKYGIPLIADEVITGFGRTGEMWGGDKYNVEPDAIVASKCITAGYFPMGAIILGPELADALTRACEAAEEFPHGFTSGGNPLGSAIALKALEVIETEGLLDNVRRVSPRFLAGLDRLARHDHAGEARGVGLMGAVELVADKNSKAPLDGALRIPERIANKALEKGLICRPLGQAIVLGPPFIITEGQIGEIFDILEDTMAEVFADVGL</sequence>
<dbReference type="PANTHER" id="PTHR42684:SF3">
    <property type="entry name" value="ADENOSYLMETHIONINE-8-AMINO-7-OXONONANOATE AMINOTRANSFERASE"/>
    <property type="match status" value="1"/>
</dbReference>
<dbReference type="Gene3D" id="3.90.1150.10">
    <property type="entry name" value="Aspartate Aminotransferase, domain 1"/>
    <property type="match status" value="1"/>
</dbReference>
<protein>
    <submittedName>
        <fullName evidence="7">Aminotransferase</fullName>
        <ecNumber evidence="7">2.6.1.-</ecNumber>
    </submittedName>
</protein>
<dbReference type="GO" id="GO:0009448">
    <property type="term" value="P:gamma-aminobutyric acid metabolic process"/>
    <property type="evidence" value="ECO:0007669"/>
    <property type="project" value="TreeGrafter"/>
</dbReference>
<reference evidence="7" key="1">
    <citation type="submission" date="2006-06" db="EMBL/GenBank/DDBJ databases">
        <title>Complete sequence of Plasmid 1 of Chelativorans sp. BNC1.</title>
        <authorList>
            <consortium name="US DOE Joint Genome Institute"/>
            <person name="Copeland A."/>
            <person name="Lucas S."/>
            <person name="Lapidus A."/>
            <person name="Barry K."/>
            <person name="Detter J.C."/>
            <person name="Glavina del Rio T."/>
            <person name="Hammon N."/>
            <person name="Israni S."/>
            <person name="Dalin E."/>
            <person name="Tice H."/>
            <person name="Pitluck S."/>
            <person name="Chertkov O."/>
            <person name="Brettin T."/>
            <person name="Bruce D."/>
            <person name="Han C."/>
            <person name="Tapia R."/>
            <person name="Gilna P."/>
            <person name="Schmutz J."/>
            <person name="Larimer F."/>
            <person name="Land M."/>
            <person name="Hauser L."/>
            <person name="Kyrpides N."/>
            <person name="Mikhailova N."/>
            <person name="Richardson P."/>
        </authorList>
    </citation>
    <scope>NUCLEOTIDE SEQUENCE</scope>
    <source>
        <strain evidence="7">BNC1</strain>
        <plasmid evidence="7">1</plasmid>
    </source>
</reference>
<evidence type="ECO:0000256" key="5">
    <source>
        <dbReference type="ARBA" id="ARBA00022898"/>
    </source>
</evidence>
<evidence type="ECO:0000256" key="4">
    <source>
        <dbReference type="ARBA" id="ARBA00022679"/>
    </source>
</evidence>
<dbReference type="EC" id="2.6.1.-" evidence="7"/>
<keyword evidence="7" id="KW-0614">Plasmid</keyword>
<dbReference type="PROSITE" id="PS00600">
    <property type="entry name" value="AA_TRANSFER_CLASS_3"/>
    <property type="match status" value="1"/>
</dbReference>
<dbReference type="GO" id="GO:0004015">
    <property type="term" value="F:adenosylmethionine-8-amino-7-oxononanoate transaminase activity"/>
    <property type="evidence" value="ECO:0007669"/>
    <property type="project" value="TreeGrafter"/>
</dbReference>
<comment type="cofactor">
    <cofactor evidence="1">
        <name>pyridoxal 5'-phosphate</name>
        <dbReference type="ChEBI" id="CHEBI:597326"/>
    </cofactor>
</comment>
<dbReference type="InterPro" id="IPR005814">
    <property type="entry name" value="Aminotrans_3"/>
</dbReference>
<dbReference type="AlphaFoldDB" id="Q11MY4"/>
<dbReference type="InterPro" id="IPR015421">
    <property type="entry name" value="PyrdxlP-dep_Trfase_major"/>
</dbReference>
<dbReference type="InterPro" id="IPR015422">
    <property type="entry name" value="PyrdxlP-dep_Trfase_small"/>
</dbReference>